<dbReference type="InterPro" id="IPR011335">
    <property type="entry name" value="Restrct_endonuc-II-like"/>
</dbReference>
<dbReference type="RefSeq" id="WP_379519298.1">
    <property type="nucleotide sequence ID" value="NZ_JBHSPA010000048.1"/>
</dbReference>
<dbReference type="Gene3D" id="3.90.1570.10">
    <property type="entry name" value="tt1808, chain A"/>
    <property type="match status" value="1"/>
</dbReference>
<evidence type="ECO:0000313" key="3">
    <source>
        <dbReference type="Proteomes" id="UP001596058"/>
    </source>
</evidence>
<name>A0ABW1CW35_9ACTN</name>
<dbReference type="PANTHER" id="PTHR35400">
    <property type="entry name" value="SLR1083 PROTEIN"/>
    <property type="match status" value="1"/>
</dbReference>
<evidence type="ECO:0000313" key="2">
    <source>
        <dbReference type="EMBL" id="MFC5829804.1"/>
    </source>
</evidence>
<reference evidence="3" key="1">
    <citation type="journal article" date="2019" name="Int. J. Syst. Evol. Microbiol.">
        <title>The Global Catalogue of Microorganisms (GCM) 10K type strain sequencing project: providing services to taxonomists for standard genome sequencing and annotation.</title>
        <authorList>
            <consortium name="The Broad Institute Genomics Platform"/>
            <consortium name="The Broad Institute Genome Sequencing Center for Infectious Disease"/>
            <person name="Wu L."/>
            <person name="Ma J."/>
        </authorList>
    </citation>
    <scope>NUCLEOTIDE SEQUENCE [LARGE SCALE GENOMIC DNA]</scope>
    <source>
        <strain evidence="3">CCUG 53903</strain>
    </source>
</reference>
<proteinExistence type="predicted"/>
<organism evidence="2 3">
    <name type="scientific">Nonomuraea insulae</name>
    <dbReference type="NCBI Taxonomy" id="1616787"/>
    <lineage>
        <taxon>Bacteria</taxon>
        <taxon>Bacillati</taxon>
        <taxon>Actinomycetota</taxon>
        <taxon>Actinomycetes</taxon>
        <taxon>Streptosporangiales</taxon>
        <taxon>Streptosporangiaceae</taxon>
        <taxon>Nonomuraea</taxon>
    </lineage>
</organism>
<dbReference type="Pfam" id="PF05685">
    <property type="entry name" value="Uma2"/>
    <property type="match status" value="1"/>
</dbReference>
<dbReference type="SUPFAM" id="SSF52980">
    <property type="entry name" value="Restriction endonuclease-like"/>
    <property type="match status" value="1"/>
</dbReference>
<dbReference type="InterPro" id="IPR008538">
    <property type="entry name" value="Uma2"/>
</dbReference>
<keyword evidence="3" id="KW-1185">Reference proteome</keyword>
<sequence length="209" mass="22061">MSALPNEGWLIAHPPPSHTPLFPLTKTAGYTADEWLRLPQTGERMELIDGSLVVQGVPAPNHAICAGRLARVLLDAAPDDLEVAEAVGTLVGDDGLIPDVVVADAEVMTSGMQGISFPDVVAVAEVVSPGVGNKKRDYEIKPPKCAAAGIPTFIRVELEGDGAPWVEVFHLRGGRYELATAAKAGEVLTLTQPCLVSFDPAILTGRRKP</sequence>
<gene>
    <name evidence="2" type="ORF">ACFPZ3_38575</name>
</gene>
<dbReference type="EMBL" id="JBHSPA010000048">
    <property type="protein sequence ID" value="MFC5829804.1"/>
    <property type="molecule type" value="Genomic_DNA"/>
</dbReference>
<dbReference type="InterPro" id="IPR012296">
    <property type="entry name" value="Nuclease_put_TT1808"/>
</dbReference>
<feature type="domain" description="Putative restriction endonuclease" evidence="1">
    <location>
        <begin position="33"/>
        <end position="192"/>
    </location>
</feature>
<dbReference type="CDD" id="cd06260">
    <property type="entry name" value="DUF820-like"/>
    <property type="match status" value="1"/>
</dbReference>
<dbReference type="PANTHER" id="PTHR35400:SF3">
    <property type="entry name" value="SLL1072 PROTEIN"/>
    <property type="match status" value="1"/>
</dbReference>
<dbReference type="Proteomes" id="UP001596058">
    <property type="component" value="Unassembled WGS sequence"/>
</dbReference>
<protein>
    <submittedName>
        <fullName evidence="2">Uma2 family endonuclease</fullName>
    </submittedName>
</protein>
<comment type="caution">
    <text evidence="2">The sequence shown here is derived from an EMBL/GenBank/DDBJ whole genome shotgun (WGS) entry which is preliminary data.</text>
</comment>
<accession>A0ABW1CW35</accession>
<dbReference type="GO" id="GO:0004519">
    <property type="term" value="F:endonuclease activity"/>
    <property type="evidence" value="ECO:0007669"/>
    <property type="project" value="UniProtKB-KW"/>
</dbReference>
<keyword evidence="2" id="KW-0255">Endonuclease</keyword>
<keyword evidence="2" id="KW-0540">Nuclease</keyword>
<evidence type="ECO:0000259" key="1">
    <source>
        <dbReference type="Pfam" id="PF05685"/>
    </source>
</evidence>
<keyword evidence="2" id="KW-0378">Hydrolase</keyword>